<evidence type="ECO:0000256" key="2">
    <source>
        <dbReference type="ARBA" id="ARBA00010617"/>
    </source>
</evidence>
<dbReference type="PRINTS" id="PR00385">
    <property type="entry name" value="P450"/>
</dbReference>
<dbReference type="PROSITE" id="PS00086">
    <property type="entry name" value="CYTOCHROME_P450"/>
    <property type="match status" value="1"/>
</dbReference>
<evidence type="ECO:0000256" key="1">
    <source>
        <dbReference type="ARBA" id="ARBA00001971"/>
    </source>
</evidence>
<dbReference type="InterPro" id="IPR017972">
    <property type="entry name" value="Cyt_P450_CS"/>
</dbReference>
<dbReference type="Gene3D" id="3.40.50.1820">
    <property type="entry name" value="alpha/beta hydrolase"/>
    <property type="match status" value="1"/>
</dbReference>
<gene>
    <name evidence="6" type="ORF">SLS60_005416</name>
</gene>
<dbReference type="InterPro" id="IPR029058">
    <property type="entry name" value="AB_hydrolase_fold"/>
</dbReference>
<proteinExistence type="inferred from homology"/>
<dbReference type="Pfam" id="PF00067">
    <property type="entry name" value="p450"/>
    <property type="match status" value="1"/>
</dbReference>
<dbReference type="InterPro" id="IPR002018">
    <property type="entry name" value="CarbesteraseB"/>
</dbReference>
<evidence type="ECO:0000313" key="6">
    <source>
        <dbReference type="EMBL" id="KAL1603825.1"/>
    </source>
</evidence>
<organism evidence="6 7">
    <name type="scientific">Paraconiothyrium brasiliense</name>
    <dbReference type="NCBI Taxonomy" id="300254"/>
    <lineage>
        <taxon>Eukaryota</taxon>
        <taxon>Fungi</taxon>
        <taxon>Dikarya</taxon>
        <taxon>Ascomycota</taxon>
        <taxon>Pezizomycotina</taxon>
        <taxon>Dothideomycetes</taxon>
        <taxon>Pleosporomycetidae</taxon>
        <taxon>Pleosporales</taxon>
        <taxon>Massarineae</taxon>
        <taxon>Didymosphaeriaceae</taxon>
        <taxon>Paraconiothyrium</taxon>
    </lineage>
</organism>
<protein>
    <recommendedName>
        <fullName evidence="5">Carboxylesterase type B domain-containing protein</fullName>
    </recommendedName>
</protein>
<evidence type="ECO:0000313" key="7">
    <source>
        <dbReference type="Proteomes" id="UP001521785"/>
    </source>
</evidence>
<dbReference type="PANTHER" id="PTHR11559">
    <property type="entry name" value="CARBOXYLESTERASE"/>
    <property type="match status" value="1"/>
</dbReference>
<dbReference type="InterPro" id="IPR002403">
    <property type="entry name" value="Cyt_P450_E_grp-IV"/>
</dbReference>
<keyword evidence="4" id="KW-0408">Iron</keyword>
<dbReference type="InterPro" id="IPR050309">
    <property type="entry name" value="Type-B_Carboxylest/Lipase"/>
</dbReference>
<sequence>MALNTLYHPTLDRTIRGKPSTSTVQFRNLKYATIPGRWKESVINTKLPHDADDVYDATQFGPSCPFSRAAQAWDLTLVGNVTMPMEEGIQEPMDEFDCLQLNVTVPKDHLEKVAQGEQLPVFVWVHGGGLSFGSNNWPQYNLTRFVERSIEIGQPVIGVAINYRVGILGFLASSELGIDGNFGFKDQVLAFRWIRKHIAGFGGDPNRITASGESAGAISLSTLLCVDTGREALFEKVVIMSGDATLRKSRIRSWHDMMYQDQLKFLGLDQVGSEQRKKQLREMDAMDMVKKLPMAQYYCACVDGRFLKKNISLDVMADGAQEEHKPAWCNEFVHGDTRHDGTVLHSRVLVLPSAFDNLKAACAKHLTTSETTALLSAYSLPASNVDVERRSMNELISDLRFYIPILAAQSGWRSTHSSERTFRYHFHVNNPVEGEFTGLASHELDVALLLGNYSAHLDITTNNVASQMTDQWIKYVSGEPWSELGKVVVVGTDGITQMSEQDYDVNFRGGNGKVLLSLGLEKCWRIAEAWQGVRAEAKEHGTNLGPFHLPGPLAGKITSKWLLYTFARGEQMNTVHYLHLKHGKIVQIGPREVSMSSAEAARVIYASNTPCTKGDIYKAMGRPSLFNFVDKEKHRERRRRVTHVFAAKVLAEMEPEFQGHAGRLVELIERAGGLPWDIVRPLKMLSLDTGVTTGEVLLGQSFNALGSDPPPHYVNLMKYLHPVFALDREVPRLMWLLRLIPFKSLQDICGVVDYIYGYGDARLRESVTRFGRQSRRRDLLTKLIVGDSEKGAEPLSDEEISVEVSHFIYAATDTTAVVMMYFLYEMAANLEWQTRLRKELAGENMRSKVCPYSVLQRLPVLQACVCETLRLHPPGAVGLPRVTPPEGLVIDGICIPGKITVSTPAFTIQRNPEAFPNPDSFDPARWLSPTGTISSTKRSSQNLSAYTFAPSPLMQAHMLVWGGGEHACAGQNMAVMEIKIMVARVLSQRRIRVASAQTHKDMEMRDHFVLEPRGGKGLFVFDREYGEDE</sequence>
<reference evidence="6 7" key="1">
    <citation type="submission" date="2024-02" db="EMBL/GenBank/DDBJ databases">
        <title>De novo assembly and annotation of 12 fungi associated with fruit tree decline syndrome in Ontario, Canada.</title>
        <authorList>
            <person name="Sulman M."/>
            <person name="Ellouze W."/>
            <person name="Ilyukhin E."/>
        </authorList>
    </citation>
    <scope>NUCLEOTIDE SEQUENCE [LARGE SCALE GENOMIC DNA]</scope>
    <source>
        <strain evidence="6 7">M42-189</strain>
    </source>
</reference>
<dbReference type="SUPFAM" id="SSF48264">
    <property type="entry name" value="Cytochrome P450"/>
    <property type="match status" value="1"/>
</dbReference>
<comment type="caution">
    <text evidence="6">The sequence shown here is derived from an EMBL/GenBank/DDBJ whole genome shotgun (WGS) entry which is preliminary data.</text>
</comment>
<evidence type="ECO:0000256" key="4">
    <source>
        <dbReference type="ARBA" id="ARBA00023004"/>
    </source>
</evidence>
<evidence type="ECO:0000259" key="5">
    <source>
        <dbReference type="Pfam" id="PF00135"/>
    </source>
</evidence>
<keyword evidence="7" id="KW-1185">Reference proteome</keyword>
<dbReference type="Proteomes" id="UP001521785">
    <property type="component" value="Unassembled WGS sequence"/>
</dbReference>
<dbReference type="SUPFAM" id="SSF53474">
    <property type="entry name" value="alpha/beta-Hydrolases"/>
    <property type="match status" value="1"/>
</dbReference>
<name>A0ABR3RHB3_9PLEO</name>
<dbReference type="InterPro" id="IPR001128">
    <property type="entry name" value="Cyt_P450"/>
</dbReference>
<evidence type="ECO:0000256" key="3">
    <source>
        <dbReference type="ARBA" id="ARBA00022723"/>
    </source>
</evidence>
<dbReference type="InterPro" id="IPR036396">
    <property type="entry name" value="Cyt_P450_sf"/>
</dbReference>
<dbReference type="PRINTS" id="PR00465">
    <property type="entry name" value="EP450IV"/>
</dbReference>
<comment type="similarity">
    <text evidence="2">Belongs to the cytochrome P450 family.</text>
</comment>
<dbReference type="Gene3D" id="1.10.630.10">
    <property type="entry name" value="Cytochrome P450"/>
    <property type="match status" value="1"/>
</dbReference>
<feature type="domain" description="Carboxylesterase type B" evidence="5">
    <location>
        <begin position="22"/>
        <end position="476"/>
    </location>
</feature>
<accession>A0ABR3RHB3</accession>
<keyword evidence="3" id="KW-0479">Metal-binding</keyword>
<dbReference type="Pfam" id="PF00135">
    <property type="entry name" value="COesterase"/>
    <property type="match status" value="1"/>
</dbReference>
<comment type="cofactor">
    <cofactor evidence="1">
        <name>heme</name>
        <dbReference type="ChEBI" id="CHEBI:30413"/>
    </cofactor>
</comment>
<dbReference type="EMBL" id="JAKJXO020000006">
    <property type="protein sequence ID" value="KAL1603825.1"/>
    <property type="molecule type" value="Genomic_DNA"/>
</dbReference>